<keyword evidence="4" id="KW-1185">Reference proteome</keyword>
<evidence type="ECO:0000313" key="3">
    <source>
        <dbReference type="EMBL" id="GAA2233939.1"/>
    </source>
</evidence>
<name>A0ABP5QFH1_9ACTN</name>
<feature type="chain" id="PRO_5045312904" description="Peptidase inhibitor family I36" evidence="2">
    <location>
        <begin position="29"/>
        <end position="132"/>
    </location>
</feature>
<comment type="caution">
    <text evidence="3">The sequence shown here is derived from an EMBL/GenBank/DDBJ whole genome shotgun (WGS) entry which is preliminary data.</text>
</comment>
<organism evidence="3 4">
    <name type="scientific">Kitasatospora cystarginea</name>
    <dbReference type="NCBI Taxonomy" id="58350"/>
    <lineage>
        <taxon>Bacteria</taxon>
        <taxon>Bacillati</taxon>
        <taxon>Actinomycetota</taxon>
        <taxon>Actinomycetes</taxon>
        <taxon>Kitasatosporales</taxon>
        <taxon>Streptomycetaceae</taxon>
        <taxon>Kitasatospora</taxon>
    </lineage>
</organism>
<sequence>MHHRAARLAVVTMSAIGLALTTAPAGHADTADGAAQCRKGYFCLFEGPHQTGRVLLAEDAHVTRNGFDLRELDDIAPAVHPRSVRNPVPDGFGCIVRLNDKPNFAGEEQEVSGYGDHELDGRRVGSLTPDCG</sequence>
<evidence type="ECO:0000313" key="4">
    <source>
        <dbReference type="Proteomes" id="UP001500305"/>
    </source>
</evidence>
<dbReference type="Proteomes" id="UP001500305">
    <property type="component" value="Unassembled WGS sequence"/>
</dbReference>
<evidence type="ECO:0008006" key="5">
    <source>
        <dbReference type="Google" id="ProtNLM"/>
    </source>
</evidence>
<evidence type="ECO:0000256" key="2">
    <source>
        <dbReference type="SAM" id="SignalP"/>
    </source>
</evidence>
<accession>A0ABP5QFH1</accession>
<keyword evidence="2" id="KW-0732">Signal</keyword>
<feature type="signal peptide" evidence="2">
    <location>
        <begin position="1"/>
        <end position="28"/>
    </location>
</feature>
<protein>
    <recommendedName>
        <fullName evidence="5">Peptidase inhibitor family I36</fullName>
    </recommendedName>
</protein>
<evidence type="ECO:0000256" key="1">
    <source>
        <dbReference type="SAM" id="MobiDB-lite"/>
    </source>
</evidence>
<reference evidence="4" key="1">
    <citation type="journal article" date="2019" name="Int. J. Syst. Evol. Microbiol.">
        <title>The Global Catalogue of Microorganisms (GCM) 10K type strain sequencing project: providing services to taxonomists for standard genome sequencing and annotation.</title>
        <authorList>
            <consortium name="The Broad Institute Genomics Platform"/>
            <consortium name="The Broad Institute Genome Sequencing Center for Infectious Disease"/>
            <person name="Wu L."/>
            <person name="Ma J."/>
        </authorList>
    </citation>
    <scope>NUCLEOTIDE SEQUENCE [LARGE SCALE GENOMIC DNA]</scope>
    <source>
        <strain evidence="4">JCM 7356</strain>
    </source>
</reference>
<dbReference type="EMBL" id="BAAATR010000004">
    <property type="protein sequence ID" value="GAA2233939.1"/>
    <property type="molecule type" value="Genomic_DNA"/>
</dbReference>
<proteinExistence type="predicted"/>
<gene>
    <name evidence="3" type="ORF">GCM10010430_13310</name>
</gene>
<dbReference type="Pfam" id="PF03995">
    <property type="entry name" value="Inhibitor_I36"/>
    <property type="match status" value="1"/>
</dbReference>
<feature type="region of interest" description="Disordered" evidence="1">
    <location>
        <begin position="106"/>
        <end position="132"/>
    </location>
</feature>